<proteinExistence type="predicted"/>
<reference evidence="1 2" key="2">
    <citation type="journal article" date="2022" name="Mol. Ecol. Resour.">
        <title>The genomes of chicory, endive, great burdock and yacon provide insights into Asteraceae paleo-polyploidization history and plant inulin production.</title>
        <authorList>
            <person name="Fan W."/>
            <person name="Wang S."/>
            <person name="Wang H."/>
            <person name="Wang A."/>
            <person name="Jiang F."/>
            <person name="Liu H."/>
            <person name="Zhao H."/>
            <person name="Xu D."/>
            <person name="Zhang Y."/>
        </authorList>
    </citation>
    <scope>NUCLEOTIDE SEQUENCE [LARGE SCALE GENOMIC DNA]</scope>
    <source>
        <strain evidence="2">cv. Yunnan</strain>
        <tissue evidence="1">Leaves</tissue>
    </source>
</reference>
<gene>
    <name evidence="1" type="ORF">L1987_38705</name>
</gene>
<evidence type="ECO:0000313" key="1">
    <source>
        <dbReference type="EMBL" id="KAI3796044.1"/>
    </source>
</evidence>
<dbReference type="Proteomes" id="UP001056120">
    <property type="component" value="Linkage Group LG12"/>
</dbReference>
<dbReference type="EMBL" id="CM042029">
    <property type="protein sequence ID" value="KAI3796044.1"/>
    <property type="molecule type" value="Genomic_DNA"/>
</dbReference>
<protein>
    <submittedName>
        <fullName evidence="1">Uncharacterized protein</fullName>
    </submittedName>
</protein>
<name>A0ACB9HJE5_9ASTR</name>
<organism evidence="1 2">
    <name type="scientific">Smallanthus sonchifolius</name>
    <dbReference type="NCBI Taxonomy" id="185202"/>
    <lineage>
        <taxon>Eukaryota</taxon>
        <taxon>Viridiplantae</taxon>
        <taxon>Streptophyta</taxon>
        <taxon>Embryophyta</taxon>
        <taxon>Tracheophyta</taxon>
        <taxon>Spermatophyta</taxon>
        <taxon>Magnoliopsida</taxon>
        <taxon>eudicotyledons</taxon>
        <taxon>Gunneridae</taxon>
        <taxon>Pentapetalae</taxon>
        <taxon>asterids</taxon>
        <taxon>campanulids</taxon>
        <taxon>Asterales</taxon>
        <taxon>Asteraceae</taxon>
        <taxon>Asteroideae</taxon>
        <taxon>Heliantheae alliance</taxon>
        <taxon>Millerieae</taxon>
        <taxon>Smallanthus</taxon>
    </lineage>
</organism>
<evidence type="ECO:0000313" key="2">
    <source>
        <dbReference type="Proteomes" id="UP001056120"/>
    </source>
</evidence>
<accession>A0ACB9HJE5</accession>
<keyword evidence="2" id="KW-1185">Reference proteome</keyword>
<comment type="caution">
    <text evidence="1">The sequence shown here is derived from an EMBL/GenBank/DDBJ whole genome shotgun (WGS) entry which is preliminary data.</text>
</comment>
<sequence length="94" mass="10288">MCLDTLNCHHNVSIPKSYLRRGTTAIAATSCGSKLVLTTSCISSSRLTSVAGSFRQLNPSYQHQLRKQLTGSLHCLISFNDGSCAVLPKLWEDF</sequence>
<reference evidence="2" key="1">
    <citation type="journal article" date="2022" name="Mol. Ecol. Resour.">
        <title>The genomes of chicory, endive, great burdock and yacon provide insights into Asteraceae palaeo-polyploidization history and plant inulin production.</title>
        <authorList>
            <person name="Fan W."/>
            <person name="Wang S."/>
            <person name="Wang H."/>
            <person name="Wang A."/>
            <person name="Jiang F."/>
            <person name="Liu H."/>
            <person name="Zhao H."/>
            <person name="Xu D."/>
            <person name="Zhang Y."/>
        </authorList>
    </citation>
    <scope>NUCLEOTIDE SEQUENCE [LARGE SCALE GENOMIC DNA]</scope>
    <source>
        <strain evidence="2">cv. Yunnan</strain>
    </source>
</reference>